<dbReference type="PANTHER" id="PTHR24321">
    <property type="entry name" value="DEHYDROGENASES, SHORT CHAIN"/>
    <property type="match status" value="1"/>
</dbReference>
<dbReference type="STRING" id="1247726.MIM_c01010"/>
<comment type="similarity">
    <text evidence="1">Belongs to the short-chain dehydrogenases/reductases (SDR) family.</text>
</comment>
<dbReference type="FunFam" id="3.40.50.720:FF:000084">
    <property type="entry name" value="Short-chain dehydrogenase reductase"/>
    <property type="match status" value="1"/>
</dbReference>
<sequence>MKKRMEGKVVIVTGAGSVGDGWGNGKAAAVLYAREGAHVLAVDLNENAARDTQQIISDEGGICHSVVGDVTEVKDIETIVSTCLDKFGRIDVLHNNVGIAQVGGCVETSIDSWNRIININQTSIFLMSKYILPHMERQNGGSIVNIASIAGLRWLGFPYVGYSASKAAVMSITKDIAMQYASKGIRANCVLPGFMDTPMIREPLKSSYGGDVDTMRKKRDAQCPMQTMGDAWDVAYASLFLASDEAKYITGVDLIVDGGLTLKCV</sequence>
<dbReference type="PROSITE" id="PS00061">
    <property type="entry name" value="ADH_SHORT"/>
    <property type="match status" value="1"/>
</dbReference>
<name>W0P5T5_ADVMD</name>
<dbReference type="CDD" id="cd05233">
    <property type="entry name" value="SDR_c"/>
    <property type="match status" value="1"/>
</dbReference>
<evidence type="ECO:0000313" key="3">
    <source>
        <dbReference type="EMBL" id="AHG62204.1"/>
    </source>
</evidence>
<dbReference type="PRINTS" id="PR00080">
    <property type="entry name" value="SDRFAMILY"/>
</dbReference>
<dbReference type="KEGG" id="amim:MIM_c01010"/>
<proteinExistence type="inferred from homology"/>
<dbReference type="Gene3D" id="3.40.50.720">
    <property type="entry name" value="NAD(P)-binding Rossmann-like Domain"/>
    <property type="match status" value="1"/>
</dbReference>
<dbReference type="AlphaFoldDB" id="W0P5T5"/>
<dbReference type="PRINTS" id="PR00081">
    <property type="entry name" value="GDHRDH"/>
</dbReference>
<evidence type="ECO:0000313" key="4">
    <source>
        <dbReference type="Proteomes" id="UP000019095"/>
    </source>
</evidence>
<dbReference type="OrthoDB" id="9178657at2"/>
<protein>
    <submittedName>
        <fullName evidence="3">Putative oxidoreductase, SDR family</fullName>
    </submittedName>
</protein>
<evidence type="ECO:0000256" key="1">
    <source>
        <dbReference type="ARBA" id="ARBA00006484"/>
    </source>
</evidence>
<keyword evidence="2" id="KW-0560">Oxidoreductase</keyword>
<dbReference type="InterPro" id="IPR002347">
    <property type="entry name" value="SDR_fam"/>
</dbReference>
<dbReference type="eggNOG" id="COG1028">
    <property type="taxonomic scope" value="Bacteria"/>
</dbReference>
<keyword evidence="4" id="KW-1185">Reference proteome</keyword>
<dbReference type="RefSeq" id="WP_025370802.1">
    <property type="nucleotide sequence ID" value="NZ_CP003915.1"/>
</dbReference>
<dbReference type="InterPro" id="IPR020904">
    <property type="entry name" value="Sc_DH/Rdtase_CS"/>
</dbReference>
<organism evidence="3 4">
    <name type="scientific">Advenella mimigardefordensis (strain DSM 17166 / LMG 22922 / DPN7)</name>
    <dbReference type="NCBI Taxonomy" id="1247726"/>
    <lineage>
        <taxon>Bacteria</taxon>
        <taxon>Pseudomonadati</taxon>
        <taxon>Pseudomonadota</taxon>
        <taxon>Betaproteobacteria</taxon>
        <taxon>Burkholderiales</taxon>
        <taxon>Alcaligenaceae</taxon>
    </lineage>
</organism>
<dbReference type="PATRIC" id="fig|1247726.3.peg.112"/>
<dbReference type="Proteomes" id="UP000019095">
    <property type="component" value="Chromosome"/>
</dbReference>
<gene>
    <name evidence="3" type="ORF">MIM_c01010</name>
</gene>
<dbReference type="SUPFAM" id="SSF51735">
    <property type="entry name" value="NAD(P)-binding Rossmann-fold domains"/>
    <property type="match status" value="1"/>
</dbReference>
<dbReference type="EMBL" id="CP003915">
    <property type="protein sequence ID" value="AHG62204.1"/>
    <property type="molecule type" value="Genomic_DNA"/>
</dbReference>
<dbReference type="Pfam" id="PF13561">
    <property type="entry name" value="adh_short_C2"/>
    <property type="match status" value="1"/>
</dbReference>
<evidence type="ECO:0000256" key="2">
    <source>
        <dbReference type="ARBA" id="ARBA00023002"/>
    </source>
</evidence>
<dbReference type="HOGENOM" id="CLU_010194_1_0_4"/>
<dbReference type="InterPro" id="IPR036291">
    <property type="entry name" value="NAD(P)-bd_dom_sf"/>
</dbReference>
<accession>W0P5T5</accession>
<dbReference type="GO" id="GO:0016491">
    <property type="term" value="F:oxidoreductase activity"/>
    <property type="evidence" value="ECO:0007669"/>
    <property type="project" value="UniProtKB-KW"/>
</dbReference>
<reference evidence="3 4" key="1">
    <citation type="journal article" date="2014" name="Microbiology">
        <title>Unravelling the complete genome sequence of Advenella mimigardefordensis strain DPN7T and novel insights in the catabolism of the xenobiotic polythioester precursor 3,3'-dithiodipropionate.</title>
        <authorList>
            <person name="Wubbeler J.H."/>
            <person name="Hiessl S."/>
            <person name="Schuldes J."/>
            <person name="Thurmer A."/>
            <person name="Daniel R."/>
            <person name="Steinbuchel A."/>
        </authorList>
    </citation>
    <scope>NUCLEOTIDE SEQUENCE [LARGE SCALE GENOMIC DNA]</scope>
    <source>
        <strain evidence="4">DSM 17166 / LMG 22922 / DPN7</strain>
    </source>
</reference>
<dbReference type="PANTHER" id="PTHR24321:SF15">
    <property type="entry name" value="OXIDOREDUCTASE UCPA"/>
    <property type="match status" value="1"/>
</dbReference>
<dbReference type="NCBIfam" id="NF005559">
    <property type="entry name" value="PRK07231.1"/>
    <property type="match status" value="1"/>
</dbReference>